<dbReference type="EMBL" id="JBJKFK010000490">
    <property type="protein sequence ID" value="KAL3316735.1"/>
    <property type="molecule type" value="Genomic_DNA"/>
</dbReference>
<gene>
    <name evidence="2" type="ORF">Ciccas_004614</name>
</gene>
<evidence type="ECO:0000313" key="3">
    <source>
        <dbReference type="Proteomes" id="UP001626550"/>
    </source>
</evidence>
<accession>A0ABD2QB01</accession>
<keyword evidence="3" id="KW-1185">Reference proteome</keyword>
<evidence type="ECO:0000256" key="1">
    <source>
        <dbReference type="SAM" id="MobiDB-lite"/>
    </source>
</evidence>
<organism evidence="2 3">
    <name type="scientific">Cichlidogyrus casuarinus</name>
    <dbReference type="NCBI Taxonomy" id="1844966"/>
    <lineage>
        <taxon>Eukaryota</taxon>
        <taxon>Metazoa</taxon>
        <taxon>Spiralia</taxon>
        <taxon>Lophotrochozoa</taxon>
        <taxon>Platyhelminthes</taxon>
        <taxon>Monogenea</taxon>
        <taxon>Monopisthocotylea</taxon>
        <taxon>Dactylogyridea</taxon>
        <taxon>Ancyrocephalidae</taxon>
        <taxon>Cichlidogyrus</taxon>
    </lineage>
</organism>
<evidence type="ECO:0000313" key="2">
    <source>
        <dbReference type="EMBL" id="KAL3316735.1"/>
    </source>
</evidence>
<comment type="caution">
    <text evidence="2">The sequence shown here is derived from an EMBL/GenBank/DDBJ whole genome shotgun (WGS) entry which is preliminary data.</text>
</comment>
<feature type="compositionally biased region" description="Basic and acidic residues" evidence="1">
    <location>
        <begin position="121"/>
        <end position="133"/>
    </location>
</feature>
<sequence>MRLRLFRNTPQGRASVNEDYQKLLDTIQGMSSQYATKKSPVGDISSEFYRRLLSSPLNNSPLFKQNGGRGFTPLPVELDALSFCQTSSGRTTSSNVFRTPSLSPFTFNLPGKTSEITCPPRPEESADESPQKL</sequence>
<feature type="region of interest" description="Disordered" evidence="1">
    <location>
        <begin position="108"/>
        <end position="133"/>
    </location>
</feature>
<proteinExistence type="predicted"/>
<reference evidence="2 3" key="1">
    <citation type="submission" date="2024-11" db="EMBL/GenBank/DDBJ databases">
        <title>Adaptive evolution of stress response genes in parasites aligns with host niche diversity.</title>
        <authorList>
            <person name="Hahn C."/>
            <person name="Resl P."/>
        </authorList>
    </citation>
    <scope>NUCLEOTIDE SEQUENCE [LARGE SCALE GENOMIC DNA]</scope>
    <source>
        <strain evidence="2">EGGRZ-B1_66</strain>
        <tissue evidence="2">Body</tissue>
    </source>
</reference>
<dbReference type="Proteomes" id="UP001626550">
    <property type="component" value="Unassembled WGS sequence"/>
</dbReference>
<dbReference type="AlphaFoldDB" id="A0ABD2QB01"/>
<name>A0ABD2QB01_9PLAT</name>
<protein>
    <submittedName>
        <fullName evidence="2">Uncharacterized protein</fullName>
    </submittedName>
</protein>